<dbReference type="Pfam" id="PF03140">
    <property type="entry name" value="DUF247"/>
    <property type="match status" value="1"/>
</dbReference>
<keyword evidence="1" id="KW-0812">Transmembrane</keyword>
<keyword evidence="1" id="KW-1133">Transmembrane helix</keyword>
<proteinExistence type="predicted"/>
<feature type="transmembrane region" description="Helical" evidence="1">
    <location>
        <begin position="79"/>
        <end position="105"/>
    </location>
</feature>
<name>A0ABD3LG06_EUCGL</name>
<dbReference type="AlphaFoldDB" id="A0ABD3LG06"/>
<dbReference type="EMBL" id="JBJKBG010000002">
    <property type="protein sequence ID" value="KAL3750372.1"/>
    <property type="molecule type" value="Genomic_DNA"/>
</dbReference>
<dbReference type="PANTHER" id="PTHR31170">
    <property type="entry name" value="BNAC04G53230D PROTEIN"/>
    <property type="match status" value="1"/>
</dbReference>
<evidence type="ECO:0000256" key="1">
    <source>
        <dbReference type="SAM" id="Phobius"/>
    </source>
</evidence>
<dbReference type="PANTHER" id="PTHR31170:SF25">
    <property type="entry name" value="BNAA09G04570D PROTEIN"/>
    <property type="match status" value="1"/>
</dbReference>
<dbReference type="InterPro" id="IPR004158">
    <property type="entry name" value="DUF247_pln"/>
</dbReference>
<evidence type="ECO:0000313" key="2">
    <source>
        <dbReference type="EMBL" id="KAL3750372.1"/>
    </source>
</evidence>
<keyword evidence="3" id="KW-1185">Reference proteome</keyword>
<dbReference type="Proteomes" id="UP001634007">
    <property type="component" value="Unassembled WGS sequence"/>
</dbReference>
<evidence type="ECO:0000313" key="3">
    <source>
        <dbReference type="Proteomes" id="UP001634007"/>
    </source>
</evidence>
<sequence length="106" mass="12223">MDHLVDTPINTELLMDKGIIENWLSNKEAPTDLINYKETSMLRSEYYFYSLSNELVEHFQRPYNKWKATLKRDYCSNPWVIISVIAAVALLLLIVVQAVCSVLSLA</sequence>
<reference evidence="2 3" key="1">
    <citation type="submission" date="2024-11" db="EMBL/GenBank/DDBJ databases">
        <title>Chromosome-level genome assembly of Eucalyptus globulus Labill. provides insights into its genome evolution.</title>
        <authorList>
            <person name="Li X."/>
        </authorList>
    </citation>
    <scope>NUCLEOTIDE SEQUENCE [LARGE SCALE GENOMIC DNA]</scope>
    <source>
        <strain evidence="2">CL2024</strain>
        <tissue evidence="2">Fresh tender leaves</tissue>
    </source>
</reference>
<comment type="caution">
    <text evidence="2">The sequence shown here is derived from an EMBL/GenBank/DDBJ whole genome shotgun (WGS) entry which is preliminary data.</text>
</comment>
<accession>A0ABD3LG06</accession>
<organism evidence="2 3">
    <name type="scientific">Eucalyptus globulus</name>
    <name type="common">Tasmanian blue gum</name>
    <dbReference type="NCBI Taxonomy" id="34317"/>
    <lineage>
        <taxon>Eukaryota</taxon>
        <taxon>Viridiplantae</taxon>
        <taxon>Streptophyta</taxon>
        <taxon>Embryophyta</taxon>
        <taxon>Tracheophyta</taxon>
        <taxon>Spermatophyta</taxon>
        <taxon>Magnoliopsida</taxon>
        <taxon>eudicotyledons</taxon>
        <taxon>Gunneridae</taxon>
        <taxon>Pentapetalae</taxon>
        <taxon>rosids</taxon>
        <taxon>malvids</taxon>
        <taxon>Myrtales</taxon>
        <taxon>Myrtaceae</taxon>
        <taxon>Myrtoideae</taxon>
        <taxon>Eucalypteae</taxon>
        <taxon>Eucalyptus</taxon>
    </lineage>
</organism>
<keyword evidence="1" id="KW-0472">Membrane</keyword>
<protein>
    <submittedName>
        <fullName evidence="2">Uncharacterized protein</fullName>
    </submittedName>
</protein>
<gene>
    <name evidence="2" type="ORF">ACJRO7_011383</name>
</gene>